<dbReference type="InterPro" id="IPR012338">
    <property type="entry name" value="Beta-lactam/transpept-like"/>
</dbReference>
<comment type="caution">
    <text evidence="6">The sequence shown here is derived from an EMBL/GenBank/DDBJ whole genome shotgun (WGS) entry which is preliminary data.</text>
</comment>
<gene>
    <name evidence="6" type="ORF">COY67_03205</name>
</gene>
<sequence length="579" mass="64512">MIRERNKFGSNRLAVLGTVIFIFTVIVILKLAYLMIVKHDYYIALANNQHYANTELNPNRGDIYLQDYKEPDKLYPYATNRKYYLVYANTIEVKYPQDILTKLVAVLKIEDEEEQDIILQRLIKEDDVYEPLKHKISEEEMIQLAEYELPGIYFEEENWRYYPENAMGSQLLGFVGYTDAGYQGQYGLEGYFNEELSGIKGQLSSSRDSGGRIIPTGDRVYETAKDGFNLVLTIDRSLQFYTCSMLAKHSIKYGAENGTVIILNPNTGAIMAMCSYPEFDPNNYNEVEDIDIYNNPAVYSAYEPGSVFKAITMAIALDQEKVKPDTMFVDTGEVTIGKYTIKNAEGKIYGEQNMSQVLEKSINTGAIWAAQQVGLDKFNEYVENFGFGEKTGITLTGEVSGNISSLAKKSDIYLATASYGQGISATPIQLVTAFAAIANGGKLVEPYLVDQIVFDSGLVEKNEPSIIRQVISKKTSMTLSAMLASVVEVGHATLAGVPGYYIAGKTGTAQVINYQTGEYDADKTVHTFVGFAPINNPQYVMLTKFHHPSNVEFAASSAAPLFGEISKFLLNYLQIPVEK</sequence>
<dbReference type="GO" id="GO:0005886">
    <property type="term" value="C:plasma membrane"/>
    <property type="evidence" value="ECO:0007669"/>
    <property type="project" value="TreeGrafter"/>
</dbReference>
<dbReference type="InterPro" id="IPR001460">
    <property type="entry name" value="PCN-bd_Tpept"/>
</dbReference>
<feature type="transmembrane region" description="Helical" evidence="3">
    <location>
        <begin position="12"/>
        <end position="36"/>
    </location>
</feature>
<dbReference type="InterPro" id="IPR005311">
    <property type="entry name" value="PBP_dimer"/>
</dbReference>
<dbReference type="Gene3D" id="3.40.710.10">
    <property type="entry name" value="DD-peptidase/beta-lactamase superfamily"/>
    <property type="match status" value="1"/>
</dbReference>
<dbReference type="GO" id="GO:0008658">
    <property type="term" value="F:penicillin binding"/>
    <property type="evidence" value="ECO:0007669"/>
    <property type="project" value="InterPro"/>
</dbReference>
<dbReference type="Gene3D" id="3.30.450.330">
    <property type="match status" value="1"/>
</dbReference>
<dbReference type="GO" id="GO:0071555">
    <property type="term" value="P:cell wall organization"/>
    <property type="evidence" value="ECO:0007669"/>
    <property type="project" value="TreeGrafter"/>
</dbReference>
<proteinExistence type="predicted"/>
<evidence type="ECO:0008006" key="8">
    <source>
        <dbReference type="Google" id="ProtNLM"/>
    </source>
</evidence>
<evidence type="ECO:0000259" key="5">
    <source>
        <dbReference type="Pfam" id="PF03717"/>
    </source>
</evidence>
<reference evidence="7" key="1">
    <citation type="submission" date="2017-09" db="EMBL/GenBank/DDBJ databases">
        <title>Depth-based differentiation of microbial function through sediment-hosted aquifers and enrichment of novel symbionts in the deep terrestrial subsurface.</title>
        <authorList>
            <person name="Probst A.J."/>
            <person name="Ladd B."/>
            <person name="Jarett J.K."/>
            <person name="Geller-Mcgrath D.E."/>
            <person name="Sieber C.M.K."/>
            <person name="Emerson J.B."/>
            <person name="Anantharaman K."/>
            <person name="Thomas B.C."/>
            <person name="Malmstrom R."/>
            <person name="Stieglmeier M."/>
            <person name="Klingl A."/>
            <person name="Woyke T."/>
            <person name="Ryan C.M."/>
            <person name="Banfield J.F."/>
        </authorList>
    </citation>
    <scope>NUCLEOTIDE SEQUENCE [LARGE SCALE GENOMIC DNA]</scope>
</reference>
<keyword evidence="3" id="KW-0812">Transmembrane</keyword>
<dbReference type="EMBL" id="PFMC01000075">
    <property type="protein sequence ID" value="PIY94049.1"/>
    <property type="molecule type" value="Genomic_DNA"/>
</dbReference>
<feature type="domain" description="Penicillin-binding protein dimerisation" evidence="5">
    <location>
        <begin position="57"/>
        <end position="216"/>
    </location>
</feature>
<evidence type="ECO:0000256" key="2">
    <source>
        <dbReference type="ARBA" id="ARBA00023136"/>
    </source>
</evidence>
<dbReference type="Proteomes" id="UP000228689">
    <property type="component" value="Unassembled WGS sequence"/>
</dbReference>
<evidence type="ECO:0000313" key="7">
    <source>
        <dbReference type="Proteomes" id="UP000228689"/>
    </source>
</evidence>
<dbReference type="InterPro" id="IPR036138">
    <property type="entry name" value="PBP_dimer_sf"/>
</dbReference>
<evidence type="ECO:0000313" key="6">
    <source>
        <dbReference type="EMBL" id="PIY94049.1"/>
    </source>
</evidence>
<organism evidence="6 7">
    <name type="scientific">Candidatus Komeilibacteria bacterium CG_4_10_14_0_8_um_filter_37_78</name>
    <dbReference type="NCBI Taxonomy" id="1974471"/>
    <lineage>
        <taxon>Bacteria</taxon>
        <taxon>Candidatus Komeiliibacteriota</taxon>
    </lineage>
</organism>
<dbReference type="AlphaFoldDB" id="A0A2M7RBA9"/>
<dbReference type="Pfam" id="PF00905">
    <property type="entry name" value="Transpeptidase"/>
    <property type="match status" value="1"/>
</dbReference>
<dbReference type="Pfam" id="PF03717">
    <property type="entry name" value="PBP_dimer"/>
    <property type="match status" value="1"/>
</dbReference>
<name>A0A2M7RBA9_9BACT</name>
<keyword evidence="2 3" id="KW-0472">Membrane</keyword>
<dbReference type="Gene3D" id="3.90.1310.10">
    <property type="entry name" value="Penicillin-binding protein 2a (Domain 2)"/>
    <property type="match status" value="1"/>
</dbReference>
<evidence type="ECO:0000256" key="3">
    <source>
        <dbReference type="SAM" id="Phobius"/>
    </source>
</evidence>
<evidence type="ECO:0000259" key="4">
    <source>
        <dbReference type="Pfam" id="PF00905"/>
    </source>
</evidence>
<accession>A0A2M7RBA9</accession>
<feature type="domain" description="Penicillin-binding protein transpeptidase" evidence="4">
    <location>
        <begin position="258"/>
        <end position="566"/>
    </location>
</feature>
<comment type="subcellular location">
    <subcellularLocation>
        <location evidence="1">Membrane</location>
    </subcellularLocation>
</comment>
<dbReference type="PANTHER" id="PTHR30627">
    <property type="entry name" value="PEPTIDOGLYCAN D,D-TRANSPEPTIDASE"/>
    <property type="match status" value="1"/>
</dbReference>
<dbReference type="SUPFAM" id="SSF56601">
    <property type="entry name" value="beta-lactamase/transpeptidase-like"/>
    <property type="match status" value="1"/>
</dbReference>
<dbReference type="SUPFAM" id="SSF56519">
    <property type="entry name" value="Penicillin binding protein dimerisation domain"/>
    <property type="match status" value="1"/>
</dbReference>
<protein>
    <recommendedName>
        <fullName evidence="8">Penicillin-binding protein 2</fullName>
    </recommendedName>
</protein>
<dbReference type="PANTHER" id="PTHR30627:SF1">
    <property type="entry name" value="PEPTIDOGLYCAN D,D-TRANSPEPTIDASE FTSI"/>
    <property type="match status" value="1"/>
</dbReference>
<evidence type="ECO:0000256" key="1">
    <source>
        <dbReference type="ARBA" id="ARBA00004370"/>
    </source>
</evidence>
<keyword evidence="3" id="KW-1133">Transmembrane helix</keyword>
<dbReference type="InterPro" id="IPR050515">
    <property type="entry name" value="Beta-lactam/transpept"/>
</dbReference>